<dbReference type="PROSITE" id="PS51257">
    <property type="entry name" value="PROKAR_LIPOPROTEIN"/>
    <property type="match status" value="1"/>
</dbReference>
<keyword evidence="1" id="KW-0175">Coiled coil</keyword>
<name>A0ABW4KE30_9BACI</name>
<reference evidence="6" key="1">
    <citation type="journal article" date="2019" name="Int. J. Syst. Evol. Microbiol.">
        <title>The Global Catalogue of Microorganisms (GCM) 10K type strain sequencing project: providing services to taxonomists for standard genome sequencing and annotation.</title>
        <authorList>
            <consortium name="The Broad Institute Genomics Platform"/>
            <consortium name="The Broad Institute Genome Sequencing Center for Infectious Disease"/>
            <person name="Wu L."/>
            <person name="Ma J."/>
        </authorList>
    </citation>
    <scope>NUCLEOTIDE SEQUENCE [LARGE SCALE GENOMIC DNA]</scope>
    <source>
        <strain evidence="6">CGMCC 1.12295</strain>
    </source>
</reference>
<feature type="compositionally biased region" description="Basic and acidic residues" evidence="2">
    <location>
        <begin position="24"/>
        <end position="33"/>
    </location>
</feature>
<proteinExistence type="predicted"/>
<dbReference type="Pfam" id="PF13519">
    <property type="entry name" value="VWA_2"/>
    <property type="match status" value="1"/>
</dbReference>
<dbReference type="EMBL" id="JBHUEO010000008">
    <property type="protein sequence ID" value="MFD1706072.1"/>
    <property type="molecule type" value="Genomic_DNA"/>
</dbReference>
<dbReference type="InterPro" id="IPR036465">
    <property type="entry name" value="vWFA_dom_sf"/>
</dbReference>
<dbReference type="PROSITE" id="PS50234">
    <property type="entry name" value="VWFA"/>
    <property type="match status" value="1"/>
</dbReference>
<dbReference type="SMART" id="SM00327">
    <property type="entry name" value="VWA"/>
    <property type="match status" value="1"/>
</dbReference>
<dbReference type="Proteomes" id="UP001597301">
    <property type="component" value="Unassembled WGS sequence"/>
</dbReference>
<feature type="domain" description="VWFA" evidence="4">
    <location>
        <begin position="151"/>
        <end position="339"/>
    </location>
</feature>
<feature type="coiled-coil region" evidence="1">
    <location>
        <begin position="348"/>
        <end position="393"/>
    </location>
</feature>
<dbReference type="RefSeq" id="WP_380772635.1">
    <property type="nucleotide sequence ID" value="NZ_JBHUEO010000008.1"/>
</dbReference>
<organism evidence="5 6">
    <name type="scientific">Siminovitchia sediminis</name>
    <dbReference type="NCBI Taxonomy" id="1274353"/>
    <lineage>
        <taxon>Bacteria</taxon>
        <taxon>Bacillati</taxon>
        <taxon>Bacillota</taxon>
        <taxon>Bacilli</taxon>
        <taxon>Bacillales</taxon>
        <taxon>Bacillaceae</taxon>
        <taxon>Siminovitchia</taxon>
    </lineage>
</organism>
<keyword evidence="3" id="KW-0732">Signal</keyword>
<keyword evidence="6" id="KW-1185">Reference proteome</keyword>
<evidence type="ECO:0000256" key="3">
    <source>
        <dbReference type="SAM" id="SignalP"/>
    </source>
</evidence>
<evidence type="ECO:0000256" key="2">
    <source>
        <dbReference type="SAM" id="MobiDB-lite"/>
    </source>
</evidence>
<evidence type="ECO:0000313" key="5">
    <source>
        <dbReference type="EMBL" id="MFD1706072.1"/>
    </source>
</evidence>
<dbReference type="InterPro" id="IPR002035">
    <property type="entry name" value="VWF_A"/>
</dbReference>
<feature type="signal peptide" evidence="3">
    <location>
        <begin position="1"/>
        <end position="21"/>
    </location>
</feature>
<dbReference type="SUPFAM" id="SSF53300">
    <property type="entry name" value="vWA-like"/>
    <property type="match status" value="1"/>
</dbReference>
<dbReference type="Gene3D" id="3.40.50.410">
    <property type="entry name" value="von Willebrand factor, type A domain"/>
    <property type="match status" value="1"/>
</dbReference>
<evidence type="ECO:0000256" key="1">
    <source>
        <dbReference type="SAM" id="Coils"/>
    </source>
</evidence>
<accession>A0ABW4KE30</accession>
<protein>
    <submittedName>
        <fullName evidence="5">VWA domain-containing protein</fullName>
    </submittedName>
</protein>
<sequence>MKKTLWMLFICSFLAAGCGKAEDVQKEKAKSQEEGANAKQEGETKEAWWERDPEFYEPQDLPRDLTENEQYLMRMPGEFSGDQYDGQAAVQKLKDLPTDLTAEQYAEAILKLTAEDYHEEVQKLIKFDPAVEASGERPDEEIEEPAMGGVHYAILLDASGSMNAQNKSGTRMEEAKSAIMSFIDVLPKESTVSLRVYGHEGTGSDEDQARSCISTETIYNGGKEPDDIQSALKEVKPAGWTPIGKAIAETRNDIPEDAGSAVIYVVSDGIETCDGDPVKEAKELAAEGVKPIINIIGFQIDNEAQKMLQEVAKAGNGEFTLANSRQDVEKYWQEEYQRLMDAWEEWKNESLKEVHNQQQELLKEAQDLGQSIMDKSQTEFQRAEDLQQALSQEGIQDEYDLTNKVWSILYDRQQKIWRYGYDTGNEKWREAYDGGNKVWREIYDEGNHKWQEYYHKKY</sequence>
<feature type="region of interest" description="Disordered" evidence="2">
    <location>
        <begin position="24"/>
        <end position="50"/>
    </location>
</feature>
<comment type="caution">
    <text evidence="5">The sequence shown here is derived from an EMBL/GenBank/DDBJ whole genome shotgun (WGS) entry which is preliminary data.</text>
</comment>
<evidence type="ECO:0000313" key="6">
    <source>
        <dbReference type="Proteomes" id="UP001597301"/>
    </source>
</evidence>
<evidence type="ECO:0000259" key="4">
    <source>
        <dbReference type="PROSITE" id="PS50234"/>
    </source>
</evidence>
<gene>
    <name evidence="5" type="ORF">ACFSCZ_04790</name>
</gene>
<feature type="chain" id="PRO_5045733111" evidence="3">
    <location>
        <begin position="22"/>
        <end position="458"/>
    </location>
</feature>
<feature type="compositionally biased region" description="Basic and acidic residues" evidence="2">
    <location>
        <begin position="40"/>
        <end position="50"/>
    </location>
</feature>